<dbReference type="InterPro" id="IPR029063">
    <property type="entry name" value="SAM-dependent_MTases_sf"/>
</dbReference>
<reference evidence="2 3" key="1">
    <citation type="submission" date="2016-07" db="EMBL/GenBank/DDBJ databases">
        <title>Draft genome of Scalindua rubra, obtained from a brine-seawater interface in the Red Sea, sheds light on salt adaptation in anammox bacteria.</title>
        <authorList>
            <person name="Speth D.R."/>
            <person name="Lagkouvardos I."/>
            <person name="Wang Y."/>
            <person name="Qian P.-Y."/>
            <person name="Dutilh B.E."/>
            <person name="Jetten M.S."/>
        </authorList>
    </citation>
    <scope>NUCLEOTIDE SEQUENCE [LARGE SCALE GENOMIC DNA]</scope>
    <source>
        <strain evidence="2">BSI-1</strain>
    </source>
</reference>
<proteinExistence type="predicted"/>
<dbReference type="AlphaFoldDB" id="A0A1E3XG15"/>
<dbReference type="GO" id="GO:0008757">
    <property type="term" value="F:S-adenosylmethionine-dependent methyltransferase activity"/>
    <property type="evidence" value="ECO:0007669"/>
    <property type="project" value="InterPro"/>
</dbReference>
<dbReference type="GO" id="GO:0032259">
    <property type="term" value="P:methylation"/>
    <property type="evidence" value="ECO:0007669"/>
    <property type="project" value="UniProtKB-KW"/>
</dbReference>
<evidence type="ECO:0000259" key="1">
    <source>
        <dbReference type="Pfam" id="PF08241"/>
    </source>
</evidence>
<comment type="caution">
    <text evidence="2">The sequence shown here is derived from an EMBL/GenBank/DDBJ whole genome shotgun (WGS) entry which is preliminary data.</text>
</comment>
<dbReference type="InterPro" id="IPR013216">
    <property type="entry name" value="Methyltransf_11"/>
</dbReference>
<keyword evidence="2" id="KW-0489">Methyltransferase</keyword>
<sequence>MVLGGSCRFISEKTINCTFIDFNWKAVFAQKRRFPYLNIVCADGIKLPFKPKSFDKVMARYVIHNFPDHGFRTLFYKESESVIKDNGELILGMVPNKVGMFFDLKNYIDPKLRHKLAKGHGIFWPLSIKKMIEELYHLGFEFVEIRKMPEQFEKEQLSCTTKFAAF</sequence>
<dbReference type="Proteomes" id="UP000094056">
    <property type="component" value="Unassembled WGS sequence"/>
</dbReference>
<dbReference type="SUPFAM" id="SSF53335">
    <property type="entry name" value="S-adenosyl-L-methionine-dependent methyltransferases"/>
    <property type="match status" value="1"/>
</dbReference>
<organism evidence="2 3">
    <name type="scientific">Candidatus Scalindua rubra</name>
    <dbReference type="NCBI Taxonomy" id="1872076"/>
    <lineage>
        <taxon>Bacteria</taxon>
        <taxon>Pseudomonadati</taxon>
        <taxon>Planctomycetota</taxon>
        <taxon>Candidatus Brocadiia</taxon>
        <taxon>Candidatus Brocadiales</taxon>
        <taxon>Candidatus Scalinduaceae</taxon>
        <taxon>Candidatus Scalindua</taxon>
    </lineage>
</organism>
<keyword evidence="2" id="KW-0808">Transferase</keyword>
<accession>A0A1E3XG15</accession>
<gene>
    <name evidence="2" type="ORF">SCARUB_00310</name>
</gene>
<name>A0A1E3XG15_9BACT</name>
<feature type="domain" description="Methyltransferase type 11" evidence="1">
    <location>
        <begin position="7"/>
        <end position="91"/>
    </location>
</feature>
<dbReference type="Pfam" id="PF08241">
    <property type="entry name" value="Methyltransf_11"/>
    <property type="match status" value="1"/>
</dbReference>
<dbReference type="EMBL" id="MAYW01000004">
    <property type="protein sequence ID" value="ODS34575.1"/>
    <property type="molecule type" value="Genomic_DNA"/>
</dbReference>
<evidence type="ECO:0000313" key="2">
    <source>
        <dbReference type="EMBL" id="ODS34575.1"/>
    </source>
</evidence>
<dbReference type="Gene3D" id="3.40.50.150">
    <property type="entry name" value="Vaccinia Virus protein VP39"/>
    <property type="match status" value="1"/>
</dbReference>
<protein>
    <submittedName>
        <fullName evidence="2">Methyltransferase domain protein</fullName>
    </submittedName>
</protein>
<evidence type="ECO:0000313" key="3">
    <source>
        <dbReference type="Proteomes" id="UP000094056"/>
    </source>
</evidence>